<keyword evidence="3" id="KW-1185">Reference proteome</keyword>
<feature type="non-terminal residue" evidence="2">
    <location>
        <position position="180"/>
    </location>
</feature>
<dbReference type="AlphaFoldDB" id="A0A3M2M9D1"/>
<accession>A0A3M2M9D1</accession>
<evidence type="ECO:0000313" key="2">
    <source>
        <dbReference type="EMBL" id="RMI43758.1"/>
    </source>
</evidence>
<reference evidence="2 3" key="1">
    <citation type="submission" date="2018-10" db="EMBL/GenBank/DDBJ databases">
        <title>Isolation, diversity and antifungal activity of actinobacteria from wheat.</title>
        <authorList>
            <person name="Han C."/>
        </authorList>
    </citation>
    <scope>NUCLEOTIDE SEQUENCE [LARGE SCALE GENOMIC DNA]</scope>
    <source>
        <strain evidence="2 3">NEAU-YY642</strain>
    </source>
</reference>
<proteinExistence type="predicted"/>
<gene>
    <name evidence="2" type="ORF">EBN88_06685</name>
</gene>
<name>A0A3M2M9D1_9ACTN</name>
<organism evidence="2 3">
    <name type="scientific">Streptomyces triticirhizae</name>
    <dbReference type="NCBI Taxonomy" id="2483353"/>
    <lineage>
        <taxon>Bacteria</taxon>
        <taxon>Bacillati</taxon>
        <taxon>Actinomycetota</taxon>
        <taxon>Actinomycetes</taxon>
        <taxon>Kitasatosporales</taxon>
        <taxon>Streptomycetaceae</taxon>
        <taxon>Streptomyces</taxon>
    </lineage>
</organism>
<comment type="caution">
    <text evidence="2">The sequence shown here is derived from an EMBL/GenBank/DDBJ whole genome shotgun (WGS) entry which is preliminary data.</text>
</comment>
<sequence>MSSDDAFHGIVDDIYSARHIRMYAAAGAWIALAGAGTGENDRLAGAAESAAAEPGVGLIELSDRMAETASWASGASAVAMSIANQLQTAGDAAAGATEEALLLEEQYAEASQAPAGQDVGMAAVGAAGRQSEEKQRLVAEAQGVLDRLAASFAQVTGGNAPAAPGGGAGGGGGAPQLAGG</sequence>
<evidence type="ECO:0000313" key="3">
    <source>
        <dbReference type="Proteomes" id="UP000278673"/>
    </source>
</evidence>
<evidence type="ECO:0000256" key="1">
    <source>
        <dbReference type="SAM" id="MobiDB-lite"/>
    </source>
</evidence>
<protein>
    <submittedName>
        <fullName evidence="2">Uncharacterized protein</fullName>
    </submittedName>
</protein>
<dbReference type="EMBL" id="RFFJ01000021">
    <property type="protein sequence ID" value="RMI43758.1"/>
    <property type="molecule type" value="Genomic_DNA"/>
</dbReference>
<dbReference type="Proteomes" id="UP000278673">
    <property type="component" value="Unassembled WGS sequence"/>
</dbReference>
<feature type="compositionally biased region" description="Gly residues" evidence="1">
    <location>
        <begin position="164"/>
        <end position="180"/>
    </location>
</feature>
<feature type="region of interest" description="Disordered" evidence="1">
    <location>
        <begin position="156"/>
        <end position="180"/>
    </location>
</feature>